<dbReference type="EMBL" id="KV417577">
    <property type="protein sequence ID" value="KZP17953.1"/>
    <property type="molecule type" value="Genomic_DNA"/>
</dbReference>
<feature type="transmembrane region" description="Helical" evidence="2">
    <location>
        <begin position="31"/>
        <end position="54"/>
    </location>
</feature>
<dbReference type="AlphaFoldDB" id="A0A166GLG4"/>
<organism evidence="3 4">
    <name type="scientific">Athelia psychrophila</name>
    <dbReference type="NCBI Taxonomy" id="1759441"/>
    <lineage>
        <taxon>Eukaryota</taxon>
        <taxon>Fungi</taxon>
        <taxon>Dikarya</taxon>
        <taxon>Basidiomycota</taxon>
        <taxon>Agaricomycotina</taxon>
        <taxon>Agaricomycetes</taxon>
        <taxon>Agaricomycetidae</taxon>
        <taxon>Atheliales</taxon>
        <taxon>Atheliaceae</taxon>
        <taxon>Athelia</taxon>
    </lineage>
</organism>
<protein>
    <submittedName>
        <fullName evidence="3">Uncharacterized protein</fullName>
    </submittedName>
</protein>
<dbReference type="Proteomes" id="UP000076532">
    <property type="component" value="Unassembled WGS sequence"/>
</dbReference>
<gene>
    <name evidence="3" type="ORF">FIBSPDRAFT_605257</name>
</gene>
<dbReference type="OrthoDB" id="3184377at2759"/>
<keyword evidence="2" id="KW-0472">Membrane</keyword>
<proteinExistence type="predicted"/>
<accession>A0A166GLG4</accession>
<reference evidence="3 4" key="1">
    <citation type="journal article" date="2016" name="Mol. Biol. Evol.">
        <title>Comparative Genomics of Early-Diverging Mushroom-Forming Fungi Provides Insights into the Origins of Lignocellulose Decay Capabilities.</title>
        <authorList>
            <person name="Nagy L.G."/>
            <person name="Riley R."/>
            <person name="Tritt A."/>
            <person name="Adam C."/>
            <person name="Daum C."/>
            <person name="Floudas D."/>
            <person name="Sun H."/>
            <person name="Yadav J.S."/>
            <person name="Pangilinan J."/>
            <person name="Larsson K.H."/>
            <person name="Matsuura K."/>
            <person name="Barry K."/>
            <person name="Labutti K."/>
            <person name="Kuo R."/>
            <person name="Ohm R.A."/>
            <person name="Bhattacharya S.S."/>
            <person name="Shirouzu T."/>
            <person name="Yoshinaga Y."/>
            <person name="Martin F.M."/>
            <person name="Grigoriev I.V."/>
            <person name="Hibbett D.S."/>
        </authorList>
    </citation>
    <scope>NUCLEOTIDE SEQUENCE [LARGE SCALE GENOMIC DNA]</scope>
    <source>
        <strain evidence="3 4">CBS 109695</strain>
    </source>
</reference>
<evidence type="ECO:0000256" key="2">
    <source>
        <dbReference type="SAM" id="Phobius"/>
    </source>
</evidence>
<sequence length="142" mass="15552">MAFGWTQTLQARAETSSEAASLKGQTAKTPIIAGTICGFFLLLGWTLSLISCLVRQRREKRREMKVAAGLKAPRPVVPPKEKYIIPPDPAVVLGQRQPGEHVVVEEKHRFNHHKHAKTLPSTEGNGAGDSGDMNGLNSPYRD</sequence>
<feature type="region of interest" description="Disordered" evidence="1">
    <location>
        <begin position="108"/>
        <end position="142"/>
    </location>
</feature>
<evidence type="ECO:0000256" key="1">
    <source>
        <dbReference type="SAM" id="MobiDB-lite"/>
    </source>
</evidence>
<evidence type="ECO:0000313" key="4">
    <source>
        <dbReference type="Proteomes" id="UP000076532"/>
    </source>
</evidence>
<name>A0A166GLG4_9AGAM</name>
<keyword evidence="2" id="KW-1133">Transmembrane helix</keyword>
<keyword evidence="4" id="KW-1185">Reference proteome</keyword>
<keyword evidence="2" id="KW-0812">Transmembrane</keyword>
<evidence type="ECO:0000313" key="3">
    <source>
        <dbReference type="EMBL" id="KZP17953.1"/>
    </source>
</evidence>